<gene>
    <name evidence="1" type="ORF">LCGC14_0653300</name>
</gene>
<organism evidence="1">
    <name type="scientific">marine sediment metagenome</name>
    <dbReference type="NCBI Taxonomy" id="412755"/>
    <lineage>
        <taxon>unclassified sequences</taxon>
        <taxon>metagenomes</taxon>
        <taxon>ecological metagenomes</taxon>
    </lineage>
</organism>
<protein>
    <submittedName>
        <fullName evidence="1">Uncharacterized protein</fullName>
    </submittedName>
</protein>
<name>A0A0F9U429_9ZZZZ</name>
<proteinExistence type="predicted"/>
<dbReference type="AlphaFoldDB" id="A0A0F9U429"/>
<reference evidence="1" key="1">
    <citation type="journal article" date="2015" name="Nature">
        <title>Complex archaea that bridge the gap between prokaryotes and eukaryotes.</title>
        <authorList>
            <person name="Spang A."/>
            <person name="Saw J.H."/>
            <person name="Jorgensen S.L."/>
            <person name="Zaremba-Niedzwiedzka K."/>
            <person name="Martijn J."/>
            <person name="Lind A.E."/>
            <person name="van Eijk R."/>
            <person name="Schleper C."/>
            <person name="Guy L."/>
            <person name="Ettema T.J."/>
        </authorList>
    </citation>
    <scope>NUCLEOTIDE SEQUENCE</scope>
</reference>
<comment type="caution">
    <text evidence="1">The sequence shown here is derived from an EMBL/GenBank/DDBJ whole genome shotgun (WGS) entry which is preliminary data.</text>
</comment>
<evidence type="ECO:0000313" key="1">
    <source>
        <dbReference type="EMBL" id="KKN48383.1"/>
    </source>
</evidence>
<dbReference type="EMBL" id="LAZR01001224">
    <property type="protein sequence ID" value="KKN48383.1"/>
    <property type="molecule type" value="Genomic_DNA"/>
</dbReference>
<sequence length="47" mass="5639">MKLFDLKPGTEFEYVDQEPFYRRGKFLVLNICLHQLTERVVSLFSVM</sequence>
<accession>A0A0F9U429</accession>